<dbReference type="Proteomes" id="UP001596138">
    <property type="component" value="Unassembled WGS sequence"/>
</dbReference>
<evidence type="ECO:0000256" key="7">
    <source>
        <dbReference type="ARBA" id="ARBA00022741"/>
    </source>
</evidence>
<dbReference type="GO" id="GO:0008531">
    <property type="term" value="F:riboflavin kinase activity"/>
    <property type="evidence" value="ECO:0007669"/>
    <property type="project" value="UniProtKB-EC"/>
</dbReference>
<organism evidence="16 17">
    <name type="scientific">Longivirga aurantiaca</name>
    <dbReference type="NCBI Taxonomy" id="1837743"/>
    <lineage>
        <taxon>Bacteria</taxon>
        <taxon>Bacillati</taxon>
        <taxon>Actinomycetota</taxon>
        <taxon>Actinomycetes</taxon>
        <taxon>Sporichthyales</taxon>
        <taxon>Sporichthyaceae</taxon>
        <taxon>Longivirga</taxon>
    </lineage>
</organism>
<dbReference type="Gene3D" id="3.40.50.620">
    <property type="entry name" value="HUPs"/>
    <property type="match status" value="1"/>
</dbReference>
<dbReference type="SUPFAM" id="SSF82114">
    <property type="entry name" value="Riboflavin kinase-like"/>
    <property type="match status" value="1"/>
</dbReference>
<keyword evidence="8 14" id="KW-0418">Kinase</keyword>
<dbReference type="RefSeq" id="WP_386765693.1">
    <property type="nucleotide sequence ID" value="NZ_JBHSTI010000008.1"/>
</dbReference>
<evidence type="ECO:0000313" key="16">
    <source>
        <dbReference type="EMBL" id="MFC6237939.1"/>
    </source>
</evidence>
<evidence type="ECO:0000256" key="4">
    <source>
        <dbReference type="ARBA" id="ARBA00022643"/>
    </source>
</evidence>
<reference evidence="17" key="1">
    <citation type="journal article" date="2019" name="Int. J. Syst. Evol. Microbiol.">
        <title>The Global Catalogue of Microorganisms (GCM) 10K type strain sequencing project: providing services to taxonomists for standard genome sequencing and annotation.</title>
        <authorList>
            <consortium name="The Broad Institute Genomics Platform"/>
            <consortium name="The Broad Institute Genome Sequencing Center for Infectious Disease"/>
            <person name="Wu L."/>
            <person name="Ma J."/>
        </authorList>
    </citation>
    <scope>NUCLEOTIDE SEQUENCE [LARGE SCALE GENOMIC DNA]</scope>
    <source>
        <strain evidence="17">CGMCC 4.7317</strain>
    </source>
</reference>
<accession>A0ABW1T0U4</accession>
<comment type="similarity">
    <text evidence="14">Belongs to the ribF family.</text>
</comment>
<evidence type="ECO:0000256" key="3">
    <source>
        <dbReference type="ARBA" id="ARBA00022630"/>
    </source>
</evidence>
<sequence length="317" mass="33854">MQIWRSLDEVPADQPPSVVAIGVFDGVHYGHRVVVGKAVAHGRALGAPVVVITFDPHPDEVLRPGTHPGLLSTIEQRCELLGLIGADAVCVVPFTRDLASMTPEEFVDHVLVERFHASAVTVGENFRFGRRASGDTETLSELGVDRGFVVDAEPLVSGEGGVWSSTYIRGLIRAGDVASAAYSLGRPHRLEGAVVHGDKRGRELGYPTANVATTPHAAVPADGVYAAWLVLDPYGDAPRYPAAVSVGTNPTFDGVERRVEAYVLDVDDFDVYGRHVALDFVERIRGQVKFDGIEPLMAQMAADVDATRLVLGDGNGG</sequence>
<dbReference type="EC" id="2.7.7.2" evidence="14"/>
<dbReference type="CDD" id="cd02064">
    <property type="entry name" value="FAD_synthetase_N"/>
    <property type="match status" value="1"/>
</dbReference>
<keyword evidence="9 14" id="KW-0274">FAD</keyword>
<dbReference type="NCBIfam" id="NF004160">
    <property type="entry name" value="PRK05627.1-3"/>
    <property type="match status" value="1"/>
</dbReference>
<dbReference type="EC" id="2.7.1.26" evidence="14"/>
<dbReference type="PANTHER" id="PTHR22749:SF6">
    <property type="entry name" value="RIBOFLAVIN KINASE"/>
    <property type="match status" value="1"/>
</dbReference>
<evidence type="ECO:0000256" key="11">
    <source>
        <dbReference type="ARBA" id="ARBA00023268"/>
    </source>
</evidence>
<dbReference type="InterPro" id="IPR015864">
    <property type="entry name" value="FAD_synthase"/>
</dbReference>
<dbReference type="Pfam" id="PF06574">
    <property type="entry name" value="FAD_syn"/>
    <property type="match status" value="1"/>
</dbReference>
<comment type="caution">
    <text evidence="16">The sequence shown here is derived from an EMBL/GenBank/DDBJ whole genome shotgun (WGS) entry which is preliminary data.</text>
</comment>
<dbReference type="GO" id="GO:0003919">
    <property type="term" value="F:FMN adenylyltransferase activity"/>
    <property type="evidence" value="ECO:0007669"/>
    <property type="project" value="UniProtKB-EC"/>
</dbReference>
<dbReference type="InterPro" id="IPR014729">
    <property type="entry name" value="Rossmann-like_a/b/a_fold"/>
</dbReference>
<evidence type="ECO:0000256" key="1">
    <source>
        <dbReference type="ARBA" id="ARBA00004726"/>
    </source>
</evidence>
<keyword evidence="11" id="KW-0511">Multifunctional enzyme</keyword>
<comment type="catalytic activity">
    <reaction evidence="12 14">
        <text>riboflavin + ATP = FMN + ADP + H(+)</text>
        <dbReference type="Rhea" id="RHEA:14357"/>
        <dbReference type="ChEBI" id="CHEBI:15378"/>
        <dbReference type="ChEBI" id="CHEBI:30616"/>
        <dbReference type="ChEBI" id="CHEBI:57986"/>
        <dbReference type="ChEBI" id="CHEBI:58210"/>
        <dbReference type="ChEBI" id="CHEBI:456216"/>
        <dbReference type="EC" id="2.7.1.26"/>
    </reaction>
</comment>
<evidence type="ECO:0000313" key="17">
    <source>
        <dbReference type="Proteomes" id="UP001596138"/>
    </source>
</evidence>
<feature type="domain" description="Riboflavin kinase" evidence="15">
    <location>
        <begin position="183"/>
        <end position="312"/>
    </location>
</feature>
<dbReference type="InterPro" id="IPR023468">
    <property type="entry name" value="Riboflavin_kinase"/>
</dbReference>
<keyword evidence="6 14" id="KW-0548">Nucleotidyltransferase</keyword>
<dbReference type="SUPFAM" id="SSF52374">
    <property type="entry name" value="Nucleotidylyl transferase"/>
    <property type="match status" value="1"/>
</dbReference>
<evidence type="ECO:0000256" key="8">
    <source>
        <dbReference type="ARBA" id="ARBA00022777"/>
    </source>
</evidence>
<evidence type="ECO:0000256" key="12">
    <source>
        <dbReference type="ARBA" id="ARBA00047880"/>
    </source>
</evidence>
<gene>
    <name evidence="16" type="ORF">ACFQGU_08620</name>
</gene>
<dbReference type="PANTHER" id="PTHR22749">
    <property type="entry name" value="RIBOFLAVIN KINASE/FMN ADENYLYLTRANSFERASE"/>
    <property type="match status" value="1"/>
</dbReference>
<evidence type="ECO:0000256" key="2">
    <source>
        <dbReference type="ARBA" id="ARBA00005201"/>
    </source>
</evidence>
<comment type="pathway">
    <text evidence="2 14">Cofactor biosynthesis; FMN biosynthesis; FMN from riboflavin (ATP route): step 1/1.</text>
</comment>
<keyword evidence="10 14" id="KW-0067">ATP-binding</keyword>
<dbReference type="PIRSF" id="PIRSF004491">
    <property type="entry name" value="FAD_Synth"/>
    <property type="match status" value="1"/>
</dbReference>
<comment type="pathway">
    <text evidence="1 14">Cofactor biosynthesis; FAD biosynthesis; FAD from FMN: step 1/1.</text>
</comment>
<evidence type="ECO:0000259" key="15">
    <source>
        <dbReference type="SMART" id="SM00904"/>
    </source>
</evidence>
<dbReference type="EMBL" id="JBHSTI010000008">
    <property type="protein sequence ID" value="MFC6237939.1"/>
    <property type="molecule type" value="Genomic_DNA"/>
</dbReference>
<keyword evidence="3 14" id="KW-0285">Flavoprotein</keyword>
<keyword evidence="7 14" id="KW-0547">Nucleotide-binding</keyword>
<keyword evidence="5 14" id="KW-0808">Transferase</keyword>
<evidence type="ECO:0000256" key="9">
    <source>
        <dbReference type="ARBA" id="ARBA00022827"/>
    </source>
</evidence>
<dbReference type="InterPro" id="IPR023465">
    <property type="entry name" value="Riboflavin_kinase_dom_sf"/>
</dbReference>
<evidence type="ECO:0000256" key="5">
    <source>
        <dbReference type="ARBA" id="ARBA00022679"/>
    </source>
</evidence>
<protein>
    <recommendedName>
        <fullName evidence="14">Riboflavin biosynthesis protein</fullName>
    </recommendedName>
    <domain>
        <recommendedName>
            <fullName evidence="14">Riboflavin kinase</fullName>
            <ecNumber evidence="14">2.7.1.26</ecNumber>
        </recommendedName>
        <alternativeName>
            <fullName evidence="14">Flavokinase</fullName>
        </alternativeName>
    </domain>
    <domain>
        <recommendedName>
            <fullName evidence="14">FMN adenylyltransferase</fullName>
            <ecNumber evidence="14">2.7.7.2</ecNumber>
        </recommendedName>
        <alternativeName>
            <fullName evidence="14">FAD pyrophosphorylase</fullName>
        </alternativeName>
        <alternativeName>
            <fullName evidence="14">FAD synthase</fullName>
        </alternativeName>
    </domain>
</protein>
<keyword evidence="17" id="KW-1185">Reference proteome</keyword>
<proteinExistence type="inferred from homology"/>
<dbReference type="NCBIfam" id="TIGR00083">
    <property type="entry name" value="ribF"/>
    <property type="match status" value="1"/>
</dbReference>
<keyword evidence="4 14" id="KW-0288">FMN</keyword>
<name>A0ABW1T0U4_9ACTN</name>
<evidence type="ECO:0000256" key="10">
    <source>
        <dbReference type="ARBA" id="ARBA00022840"/>
    </source>
</evidence>
<dbReference type="SMART" id="SM00904">
    <property type="entry name" value="Flavokinase"/>
    <property type="match status" value="1"/>
</dbReference>
<evidence type="ECO:0000256" key="13">
    <source>
        <dbReference type="ARBA" id="ARBA00049494"/>
    </source>
</evidence>
<dbReference type="Pfam" id="PF01687">
    <property type="entry name" value="Flavokinase"/>
    <property type="match status" value="1"/>
</dbReference>
<dbReference type="InterPro" id="IPR002606">
    <property type="entry name" value="Riboflavin_kinase_bac"/>
</dbReference>
<dbReference type="InterPro" id="IPR015865">
    <property type="entry name" value="Riboflavin_kinase_bac/euk"/>
</dbReference>
<dbReference type="Gene3D" id="2.40.30.30">
    <property type="entry name" value="Riboflavin kinase-like"/>
    <property type="match status" value="1"/>
</dbReference>
<evidence type="ECO:0000256" key="14">
    <source>
        <dbReference type="PIRNR" id="PIRNR004491"/>
    </source>
</evidence>
<comment type="catalytic activity">
    <reaction evidence="13 14">
        <text>FMN + ATP + H(+) = FAD + diphosphate</text>
        <dbReference type="Rhea" id="RHEA:17237"/>
        <dbReference type="ChEBI" id="CHEBI:15378"/>
        <dbReference type="ChEBI" id="CHEBI:30616"/>
        <dbReference type="ChEBI" id="CHEBI:33019"/>
        <dbReference type="ChEBI" id="CHEBI:57692"/>
        <dbReference type="ChEBI" id="CHEBI:58210"/>
        <dbReference type="EC" id="2.7.7.2"/>
    </reaction>
</comment>
<evidence type="ECO:0000256" key="6">
    <source>
        <dbReference type="ARBA" id="ARBA00022695"/>
    </source>
</evidence>